<proteinExistence type="predicted"/>
<keyword evidence="2" id="KW-1185">Reference proteome</keyword>
<evidence type="ECO:0000313" key="1">
    <source>
        <dbReference type="EMBL" id="MBA0783533.1"/>
    </source>
</evidence>
<evidence type="ECO:0000313" key="2">
    <source>
        <dbReference type="Proteomes" id="UP000593568"/>
    </source>
</evidence>
<name>A0A7J9FE00_9ROSI</name>
<dbReference type="EMBL" id="JABEZW010000013">
    <property type="protein sequence ID" value="MBA0783533.1"/>
    <property type="molecule type" value="Genomic_DNA"/>
</dbReference>
<comment type="caution">
    <text evidence="1">The sequence shown here is derived from an EMBL/GenBank/DDBJ whole genome shotgun (WGS) entry which is preliminary data.</text>
</comment>
<protein>
    <submittedName>
        <fullName evidence="1">Uncharacterized protein</fullName>
    </submittedName>
</protein>
<gene>
    <name evidence="1" type="ORF">Gotri_001232</name>
</gene>
<organism evidence="1 2">
    <name type="scientific">Gossypium trilobum</name>
    <dbReference type="NCBI Taxonomy" id="34281"/>
    <lineage>
        <taxon>Eukaryota</taxon>
        <taxon>Viridiplantae</taxon>
        <taxon>Streptophyta</taxon>
        <taxon>Embryophyta</taxon>
        <taxon>Tracheophyta</taxon>
        <taxon>Spermatophyta</taxon>
        <taxon>Magnoliopsida</taxon>
        <taxon>eudicotyledons</taxon>
        <taxon>Gunneridae</taxon>
        <taxon>Pentapetalae</taxon>
        <taxon>rosids</taxon>
        <taxon>malvids</taxon>
        <taxon>Malvales</taxon>
        <taxon>Malvaceae</taxon>
        <taxon>Malvoideae</taxon>
        <taxon>Gossypium</taxon>
    </lineage>
</organism>
<accession>A0A7J9FE00</accession>
<sequence>MEDCVSSDEDYCYSSNRDSLDSLENEDSNLQWAPSKGPTTDVNSFSSISPFLDLVFACSLGSSLILQVEELLVVEFDRFFFPFYLKICPQISHFQQHQVNTPMPITLLFHLCFTKSHSNVSASTQTTPIIHIDM</sequence>
<dbReference type="AlphaFoldDB" id="A0A7J9FE00"/>
<dbReference type="Proteomes" id="UP000593568">
    <property type="component" value="Unassembled WGS sequence"/>
</dbReference>
<feature type="non-terminal residue" evidence="1">
    <location>
        <position position="134"/>
    </location>
</feature>
<reference evidence="1 2" key="1">
    <citation type="journal article" date="2019" name="Genome Biol. Evol.">
        <title>Insights into the evolution of the New World diploid cottons (Gossypium, subgenus Houzingenia) based on genome sequencing.</title>
        <authorList>
            <person name="Grover C.E."/>
            <person name="Arick M.A. 2nd"/>
            <person name="Thrash A."/>
            <person name="Conover J.L."/>
            <person name="Sanders W.S."/>
            <person name="Peterson D.G."/>
            <person name="Frelichowski J.E."/>
            <person name="Scheffler J.A."/>
            <person name="Scheffler B.E."/>
            <person name="Wendel J.F."/>
        </authorList>
    </citation>
    <scope>NUCLEOTIDE SEQUENCE [LARGE SCALE GENOMIC DNA]</scope>
    <source>
        <strain evidence="1">8</strain>
        <tissue evidence="1">Leaf</tissue>
    </source>
</reference>